<protein>
    <recommendedName>
        <fullName evidence="3">Lipoprotein</fullName>
    </recommendedName>
</protein>
<dbReference type="PROSITE" id="PS51257">
    <property type="entry name" value="PROKAR_LIPOPROTEIN"/>
    <property type="match status" value="1"/>
</dbReference>
<reference evidence="1 2" key="1">
    <citation type="submission" date="2023-12" db="EMBL/GenBank/DDBJ databases">
        <title>the genome sequence of Hyalangium sp. s54d21.</title>
        <authorList>
            <person name="Zhang X."/>
        </authorList>
    </citation>
    <scope>NUCLEOTIDE SEQUENCE [LARGE SCALE GENOMIC DNA]</scope>
    <source>
        <strain evidence="2">s54d21</strain>
    </source>
</reference>
<organism evidence="1 2">
    <name type="scientific">Hyalangium rubrum</name>
    <dbReference type="NCBI Taxonomy" id="3103134"/>
    <lineage>
        <taxon>Bacteria</taxon>
        <taxon>Pseudomonadati</taxon>
        <taxon>Myxococcota</taxon>
        <taxon>Myxococcia</taxon>
        <taxon>Myxococcales</taxon>
        <taxon>Cystobacterineae</taxon>
        <taxon>Archangiaceae</taxon>
        <taxon>Hyalangium</taxon>
    </lineage>
</organism>
<keyword evidence="2" id="KW-1185">Reference proteome</keyword>
<sequence>MRLLNRFIVPAASLAVLMGCGGSQPPLSEELPQQQVDPCAPEGHIHREPEGDWCHCDRGYMAPEEQLACVVDPHYTPREGFDFGDDGDHACWHVDNGPYATVTASESRRPRADAFHTLYTLNLRPVDGQYTGTFQFKAFGTGDFIVYLSQNVPFAVREGERVVASVAEKPTTACSGLQHMVGLELTESVIYTFTLGPTSLPQLQMVTEYFP</sequence>
<proteinExistence type="predicted"/>
<name>A0ABU5H3Y1_9BACT</name>
<evidence type="ECO:0008006" key="3">
    <source>
        <dbReference type="Google" id="ProtNLM"/>
    </source>
</evidence>
<dbReference type="Proteomes" id="UP001291309">
    <property type="component" value="Unassembled WGS sequence"/>
</dbReference>
<accession>A0ABU5H3Y1</accession>
<comment type="caution">
    <text evidence="1">The sequence shown here is derived from an EMBL/GenBank/DDBJ whole genome shotgun (WGS) entry which is preliminary data.</text>
</comment>
<evidence type="ECO:0000313" key="1">
    <source>
        <dbReference type="EMBL" id="MDY7228168.1"/>
    </source>
</evidence>
<gene>
    <name evidence="1" type="ORF">SYV04_17240</name>
</gene>
<dbReference type="EMBL" id="JAXIVS010000005">
    <property type="protein sequence ID" value="MDY7228168.1"/>
    <property type="molecule type" value="Genomic_DNA"/>
</dbReference>
<evidence type="ECO:0000313" key="2">
    <source>
        <dbReference type="Proteomes" id="UP001291309"/>
    </source>
</evidence>
<dbReference type="RefSeq" id="WP_321546892.1">
    <property type="nucleotide sequence ID" value="NZ_JAXIVS010000005.1"/>
</dbReference>